<feature type="domain" description="PAS" evidence="3">
    <location>
        <begin position="21"/>
        <end position="68"/>
    </location>
</feature>
<reference evidence="5 6" key="1">
    <citation type="journal article" date="2017" name="Antonie Van Leeuwenhoek">
        <title>Rhizobium rhizosphaerae sp. nov., a novel species isolated from rice rhizosphere.</title>
        <authorList>
            <person name="Zhao J.J."/>
            <person name="Zhang J."/>
            <person name="Zhang R.J."/>
            <person name="Zhang C.W."/>
            <person name="Yin H.Q."/>
            <person name="Zhang X.X."/>
        </authorList>
    </citation>
    <scope>NUCLEOTIDE SEQUENCE [LARGE SCALE GENOMIC DNA]</scope>
    <source>
        <strain evidence="5 6">E3</strain>
    </source>
</reference>
<dbReference type="EMBL" id="BAEN01000041">
    <property type="protein sequence ID" value="GAC14790.1"/>
    <property type="molecule type" value="Genomic_DNA"/>
</dbReference>
<dbReference type="eggNOG" id="COG0840">
    <property type="taxonomic scope" value="Bacteria"/>
</dbReference>
<dbReference type="InterPro" id="IPR000014">
    <property type="entry name" value="PAS"/>
</dbReference>
<proteinExistence type="predicted"/>
<evidence type="ECO:0000259" key="3">
    <source>
        <dbReference type="PROSITE" id="PS50112"/>
    </source>
</evidence>
<dbReference type="Proteomes" id="UP000006334">
    <property type="component" value="Unassembled WGS sequence"/>
</dbReference>
<dbReference type="GO" id="GO:0016020">
    <property type="term" value="C:membrane"/>
    <property type="evidence" value="ECO:0007669"/>
    <property type="project" value="InterPro"/>
</dbReference>
<dbReference type="InterPro" id="IPR035965">
    <property type="entry name" value="PAS-like_dom_sf"/>
</dbReference>
<dbReference type="OrthoDB" id="9765776at2"/>
<accession>K6YU62</accession>
<dbReference type="SMART" id="SM00091">
    <property type="entry name" value="PAS"/>
    <property type="match status" value="2"/>
</dbReference>
<keyword evidence="6" id="KW-1185">Reference proteome</keyword>
<dbReference type="CDD" id="cd11386">
    <property type="entry name" value="MCP_signal"/>
    <property type="match status" value="1"/>
</dbReference>
<dbReference type="GO" id="GO:0007165">
    <property type="term" value="P:signal transduction"/>
    <property type="evidence" value="ECO:0007669"/>
    <property type="project" value="UniProtKB-KW"/>
</dbReference>
<dbReference type="Gene3D" id="3.30.450.20">
    <property type="entry name" value="PAS domain"/>
    <property type="match status" value="2"/>
</dbReference>
<evidence type="ECO:0000259" key="2">
    <source>
        <dbReference type="PROSITE" id="PS50111"/>
    </source>
</evidence>
<feature type="domain" description="Methyl-accepting transducer" evidence="2">
    <location>
        <begin position="258"/>
        <end position="435"/>
    </location>
</feature>
<dbReference type="STRING" id="1127673.GLIP_2162"/>
<dbReference type="Gene3D" id="1.10.287.950">
    <property type="entry name" value="Methyl-accepting chemotaxis protein"/>
    <property type="match status" value="1"/>
</dbReference>
<evidence type="ECO:0000313" key="6">
    <source>
        <dbReference type="Proteomes" id="UP000006334"/>
    </source>
</evidence>
<dbReference type="Pfam" id="PF08447">
    <property type="entry name" value="PAS_3"/>
    <property type="match status" value="1"/>
</dbReference>
<dbReference type="Pfam" id="PF13426">
    <property type="entry name" value="PAS_9"/>
    <property type="match status" value="1"/>
</dbReference>
<dbReference type="PANTHER" id="PTHR24422:SF10">
    <property type="entry name" value="CHEMOTAXIS PROTEIN METHYLTRANSFERASE 2"/>
    <property type="match status" value="1"/>
</dbReference>
<name>K6YU62_9ALTE</name>
<gene>
    <name evidence="5" type="primary">bdlA</name>
    <name evidence="5" type="ORF">GLIP_2162</name>
</gene>
<dbReference type="Pfam" id="PF00015">
    <property type="entry name" value="MCPsignal"/>
    <property type="match status" value="1"/>
</dbReference>
<dbReference type="NCBIfam" id="TIGR00229">
    <property type="entry name" value="sensory_box"/>
    <property type="match status" value="2"/>
</dbReference>
<evidence type="ECO:0000256" key="1">
    <source>
        <dbReference type="PROSITE-ProRule" id="PRU00284"/>
    </source>
</evidence>
<dbReference type="CDD" id="cd00130">
    <property type="entry name" value="PAS"/>
    <property type="match status" value="2"/>
</dbReference>
<dbReference type="InterPro" id="IPR013655">
    <property type="entry name" value="PAS_fold_3"/>
</dbReference>
<comment type="caution">
    <text evidence="5">The sequence shown here is derived from an EMBL/GenBank/DDBJ whole genome shotgun (WGS) entry which is preliminary data.</text>
</comment>
<dbReference type="SMART" id="SM00086">
    <property type="entry name" value="PAC"/>
    <property type="match status" value="2"/>
</dbReference>
<sequence>MGFLFKSKALVENTPTPQQLAENKSHHILESLKNSVAFIEFSTDGEILDANTNFLNTIGYSLDEIQGKHHRIFCDPTYTQTSQYKSFWSQLAAGQSISDRFLRYTKSGQPIWLEASYNAILDDSGKVISVVKLARDITEYVESSNVQKGTLEALNRSSAIISFNLDGTILEANENFLAATGYKLNDIQGKHHKIFCTSELSSSYGYKQFWEKLNKGQFIQGLFERIDSNGNVLWLEASYNPIVNEQGKLIRIVKFATDVTQRITNISNASEAVNSTMIETEQVSEQGKDVLMKTVSIMDEITENVEIVANDITAINQQSDKISNIVDTISAIADQTNLLALNAAIEAARAGEQGRGFAVVADEVRQLAARTSKSTSEIFEVVKNNTALSTALSKNIQQTQGIAKTGVDLISQVDGIFKEINQGMESVSIAVNKLQ</sequence>
<dbReference type="SUPFAM" id="SSF58104">
    <property type="entry name" value="Methyl-accepting chemotaxis protein (MCP) signaling domain"/>
    <property type="match status" value="1"/>
</dbReference>
<protein>
    <submittedName>
        <fullName evidence="5">Biofilm dispersion protein BdlA</fullName>
    </submittedName>
</protein>
<dbReference type="InterPro" id="IPR001610">
    <property type="entry name" value="PAC"/>
</dbReference>
<dbReference type="InterPro" id="IPR050903">
    <property type="entry name" value="Bact_Chemotaxis_MeTrfase"/>
</dbReference>
<feature type="domain" description="PAC" evidence="4">
    <location>
        <begin position="217"/>
        <end position="271"/>
    </location>
</feature>
<dbReference type="PROSITE" id="PS50113">
    <property type="entry name" value="PAC"/>
    <property type="match status" value="2"/>
</dbReference>
<dbReference type="InterPro" id="IPR004089">
    <property type="entry name" value="MCPsignal_dom"/>
</dbReference>
<dbReference type="RefSeq" id="WP_008844606.1">
    <property type="nucleotide sequence ID" value="NZ_BAEN01000041.1"/>
</dbReference>
<dbReference type="PROSITE" id="PS50112">
    <property type="entry name" value="PAS"/>
    <property type="match status" value="2"/>
</dbReference>
<dbReference type="SUPFAM" id="SSF55785">
    <property type="entry name" value="PYP-like sensor domain (PAS domain)"/>
    <property type="match status" value="2"/>
</dbReference>
<feature type="domain" description="PAS" evidence="3">
    <location>
        <begin position="143"/>
        <end position="190"/>
    </location>
</feature>
<dbReference type="PANTHER" id="PTHR24422">
    <property type="entry name" value="CHEMOTAXIS PROTEIN METHYLTRANSFERASE"/>
    <property type="match status" value="1"/>
</dbReference>
<dbReference type="AlphaFoldDB" id="K6YU62"/>
<dbReference type="SMART" id="SM00283">
    <property type="entry name" value="MA"/>
    <property type="match status" value="1"/>
</dbReference>
<organism evidence="5 6">
    <name type="scientific">Aliiglaciecola lipolytica E3</name>
    <dbReference type="NCBI Taxonomy" id="1127673"/>
    <lineage>
        <taxon>Bacteria</taxon>
        <taxon>Pseudomonadati</taxon>
        <taxon>Pseudomonadota</taxon>
        <taxon>Gammaproteobacteria</taxon>
        <taxon>Alteromonadales</taxon>
        <taxon>Alteromonadaceae</taxon>
        <taxon>Aliiglaciecola</taxon>
    </lineage>
</organism>
<evidence type="ECO:0000313" key="5">
    <source>
        <dbReference type="EMBL" id="GAC14790.1"/>
    </source>
</evidence>
<dbReference type="PROSITE" id="PS50111">
    <property type="entry name" value="CHEMOTAXIS_TRANSDUC_2"/>
    <property type="match status" value="1"/>
</dbReference>
<evidence type="ECO:0000259" key="4">
    <source>
        <dbReference type="PROSITE" id="PS50113"/>
    </source>
</evidence>
<keyword evidence="1" id="KW-0807">Transducer</keyword>
<dbReference type="InterPro" id="IPR000700">
    <property type="entry name" value="PAS-assoc_C"/>
</dbReference>
<feature type="domain" description="PAC" evidence="4">
    <location>
        <begin position="95"/>
        <end position="149"/>
    </location>
</feature>
<dbReference type="GO" id="GO:0006935">
    <property type="term" value="P:chemotaxis"/>
    <property type="evidence" value="ECO:0007669"/>
    <property type="project" value="UniProtKB-ARBA"/>
</dbReference>